<keyword evidence="3" id="KW-1185">Reference proteome</keyword>
<accession>A0A540NK24</accession>
<dbReference type="STRING" id="106549.A0A540NK24"/>
<keyword evidence="1" id="KW-0175">Coiled coil</keyword>
<evidence type="ECO:0000313" key="3">
    <source>
        <dbReference type="Proteomes" id="UP000315295"/>
    </source>
</evidence>
<feature type="coiled-coil region" evidence="1">
    <location>
        <begin position="349"/>
        <end position="386"/>
    </location>
</feature>
<sequence>MLPVRIGEHLWLEPYFPNRFARQFGFDQGVRTNKLAFGVSSRQNCSVEAMFEAQAVLLKRNTRSLFYVPCSTHQKICTYWYCKWWRTSCATYLGISLANIYAIFNKRPLNKKTAFSVSVLRDITPGLRKEILLSNVGIEKSPSLHPVGQSSGFSKNRNATADKKCKAIPEFSSSGSSLGSNHDVNFKRARYEKPDDLSGTDIEAVVAADVDNFVPEMVPENLSAPSSHVKVMNQPYGEKSAAYVSDEGVPSSLQEVKTSIHVLFGSEVSNLRQGYIIGEVENIFVKLSSCNSPTEILGCREEVNLVFDVLRPIINLWESGRTELEWFVKTVRHVFVCASQISDECLSTKKALESELTNSIQELKKIEAEELHVKEVEEIARVLRQQYDSGRLAVKRRVSDLKASIERQKKLDVELRQSRVDANEGLLPDVVRAETLNKSAEEGILNSIAFLLHFCSKPE</sequence>
<name>A0A540NK24_MALBA</name>
<dbReference type="EMBL" id="VIEB01000030">
    <property type="protein sequence ID" value="TQE11392.1"/>
    <property type="molecule type" value="Genomic_DNA"/>
</dbReference>
<comment type="caution">
    <text evidence="2">The sequence shown here is derived from an EMBL/GenBank/DDBJ whole genome shotgun (WGS) entry which is preliminary data.</text>
</comment>
<protein>
    <submittedName>
        <fullName evidence="2">Uncharacterized protein</fullName>
    </submittedName>
</protein>
<proteinExistence type="predicted"/>
<evidence type="ECO:0000256" key="1">
    <source>
        <dbReference type="SAM" id="Coils"/>
    </source>
</evidence>
<organism evidence="2 3">
    <name type="scientific">Malus baccata</name>
    <name type="common">Siberian crab apple</name>
    <name type="synonym">Pyrus baccata</name>
    <dbReference type="NCBI Taxonomy" id="106549"/>
    <lineage>
        <taxon>Eukaryota</taxon>
        <taxon>Viridiplantae</taxon>
        <taxon>Streptophyta</taxon>
        <taxon>Embryophyta</taxon>
        <taxon>Tracheophyta</taxon>
        <taxon>Spermatophyta</taxon>
        <taxon>Magnoliopsida</taxon>
        <taxon>eudicotyledons</taxon>
        <taxon>Gunneridae</taxon>
        <taxon>Pentapetalae</taxon>
        <taxon>rosids</taxon>
        <taxon>fabids</taxon>
        <taxon>Rosales</taxon>
        <taxon>Rosaceae</taxon>
        <taxon>Amygdaloideae</taxon>
        <taxon>Maleae</taxon>
        <taxon>Malus</taxon>
    </lineage>
</organism>
<evidence type="ECO:0000313" key="2">
    <source>
        <dbReference type="EMBL" id="TQE11392.1"/>
    </source>
</evidence>
<dbReference type="Proteomes" id="UP000315295">
    <property type="component" value="Unassembled WGS sequence"/>
</dbReference>
<gene>
    <name evidence="2" type="ORF">C1H46_002955</name>
</gene>
<reference evidence="2 3" key="1">
    <citation type="journal article" date="2019" name="G3 (Bethesda)">
        <title>Sequencing of a Wild Apple (Malus baccata) Genome Unravels the Differences Between Cultivated and Wild Apple Species Regarding Disease Resistance and Cold Tolerance.</title>
        <authorList>
            <person name="Chen X."/>
        </authorList>
    </citation>
    <scope>NUCLEOTIDE SEQUENCE [LARGE SCALE GENOMIC DNA]</scope>
    <source>
        <strain evidence="3">cv. Shandingzi</strain>
        <tissue evidence="2">Leaves</tissue>
    </source>
</reference>
<dbReference type="AlphaFoldDB" id="A0A540NK24"/>